<feature type="compositionally biased region" description="Acidic residues" evidence="1">
    <location>
        <begin position="787"/>
        <end position="809"/>
    </location>
</feature>
<dbReference type="EMBL" id="SSOP01000153">
    <property type="protein sequence ID" value="KAB5590671.1"/>
    <property type="molecule type" value="Genomic_DNA"/>
</dbReference>
<protein>
    <recommendedName>
        <fullName evidence="2">DUF6532 domain-containing protein</fullName>
    </recommendedName>
</protein>
<feature type="region of interest" description="Disordered" evidence="1">
    <location>
        <begin position="1"/>
        <end position="176"/>
    </location>
</feature>
<proteinExistence type="predicted"/>
<gene>
    <name evidence="3" type="ORF">CTheo_5895</name>
</gene>
<feature type="compositionally biased region" description="Polar residues" evidence="1">
    <location>
        <begin position="316"/>
        <end position="332"/>
    </location>
</feature>
<feature type="compositionally biased region" description="Polar residues" evidence="1">
    <location>
        <begin position="296"/>
        <end position="309"/>
    </location>
</feature>
<feature type="compositionally biased region" description="Polar residues" evidence="1">
    <location>
        <begin position="678"/>
        <end position="708"/>
    </location>
</feature>
<feature type="domain" description="DUF6532" evidence="2">
    <location>
        <begin position="432"/>
        <end position="626"/>
    </location>
</feature>
<evidence type="ECO:0000256" key="1">
    <source>
        <dbReference type="SAM" id="MobiDB-lite"/>
    </source>
</evidence>
<evidence type="ECO:0000313" key="3">
    <source>
        <dbReference type="EMBL" id="KAB5590671.1"/>
    </source>
</evidence>
<feature type="region of interest" description="Disordered" evidence="1">
    <location>
        <begin position="394"/>
        <end position="415"/>
    </location>
</feature>
<evidence type="ECO:0000313" key="4">
    <source>
        <dbReference type="Proteomes" id="UP000383932"/>
    </source>
</evidence>
<dbReference type="Proteomes" id="UP000383932">
    <property type="component" value="Unassembled WGS sequence"/>
</dbReference>
<comment type="caution">
    <text evidence="3">The sequence shown here is derived from an EMBL/GenBank/DDBJ whole genome shotgun (WGS) entry which is preliminary data.</text>
</comment>
<keyword evidence="4" id="KW-1185">Reference proteome</keyword>
<dbReference type="Pfam" id="PF20149">
    <property type="entry name" value="DUF6532"/>
    <property type="match status" value="1"/>
</dbReference>
<feature type="compositionally biased region" description="Basic residues" evidence="1">
    <location>
        <begin position="40"/>
        <end position="55"/>
    </location>
</feature>
<sequence>MENQSEPLSPSHQGPTTRSSARLQKRQLEDPGDITISRIQAKKKTKKKDGKKGTKKGPETNDPAVIPGSNDTILPPPETAPAPIGSTNPDPGAPPVAPIPSPAITMGPVVQPVEKKAKKKSSKKQASDASKSVPIVQPFFSEGAPVEATASAPATNASKSGKRKKNPSVVAQKVNEQDVLVQQQKELKEKKKKKKVAATAIIESPEETHAFLQQIRGGLLPPTRALLPAPPAPPTSTISAPDFGHTDNVPPNKRKAMSQIITAHNPQPTPAPSVVSSASMLSSPSSSLAPSESISQRGKTPSAPRNPSSQKHHKLSQSFLNPAVSQPSSRDNSPLPDVLADGELVDYGDKLAIDPSTLLSSIPKHLAPVPKFPEPLPGPIYLVKRAVPVETQAAVDSSQGVPQAKRTGGKSKNKARMGVKDLPLADQTIVRAAISRMSSLLTVCCGFPDETTCWILANMANDWACRKYGRSLALTQDSEYKTLLYDRISNMRSNLVTQENSKEIHSTYKLRGKSEPDSVSYNRDLVAALLQEGNFTCPSLDQLGDLYEHPVFETMLRSAYFQSATSDGVTHSDLWEYITLPCLALVATAVEKLLMDYKTGACSPTRIPFAAREFSSKYMSHLVTLVEMYKANPPRLEGYCMRLAMKLREPFVGIIQKANTQVIRSRIPTSIIAARYASKSQSSNDRGQPTSTLQTDSDMPQAKFTSSTRQDHTTPGLFTNKEITDAIYSSQDNSRKPGSTAYGPYLNLVVAGGSSDSEVQAQRDGVIPGPGSALAANSVTEGPGIGGDDEEDGSDDEDDSDDNSDESSDSESNGDGTRALNDGDLTMRTAASDSASESSSDEE</sequence>
<organism evidence="3 4">
    <name type="scientific">Ceratobasidium theobromae</name>
    <dbReference type="NCBI Taxonomy" id="1582974"/>
    <lineage>
        <taxon>Eukaryota</taxon>
        <taxon>Fungi</taxon>
        <taxon>Dikarya</taxon>
        <taxon>Basidiomycota</taxon>
        <taxon>Agaricomycotina</taxon>
        <taxon>Agaricomycetes</taxon>
        <taxon>Cantharellales</taxon>
        <taxon>Ceratobasidiaceae</taxon>
        <taxon>Ceratobasidium</taxon>
    </lineage>
</organism>
<feature type="compositionally biased region" description="Polar residues" evidence="1">
    <location>
        <begin position="1"/>
        <end position="22"/>
    </location>
</feature>
<feature type="region of interest" description="Disordered" evidence="1">
    <location>
        <begin position="756"/>
        <end position="843"/>
    </location>
</feature>
<feature type="region of interest" description="Disordered" evidence="1">
    <location>
        <begin position="221"/>
        <end position="337"/>
    </location>
</feature>
<feature type="compositionally biased region" description="Low complexity" evidence="1">
    <location>
        <begin position="272"/>
        <end position="295"/>
    </location>
</feature>
<evidence type="ECO:0000259" key="2">
    <source>
        <dbReference type="Pfam" id="PF20149"/>
    </source>
</evidence>
<reference evidence="3 4" key="1">
    <citation type="journal article" date="2019" name="Fungal Biol. Biotechnol.">
        <title>Draft genome sequence of fastidious pathogen Ceratobasidium theobromae, which causes vascular-streak dieback in Theobroma cacao.</title>
        <authorList>
            <person name="Ali S.S."/>
            <person name="Asman A."/>
            <person name="Shao J."/>
            <person name="Firmansyah A.P."/>
            <person name="Susilo A.W."/>
            <person name="Rosmana A."/>
            <person name="McMahon P."/>
            <person name="Junaid M."/>
            <person name="Guest D."/>
            <person name="Kheng T.Y."/>
            <person name="Meinhardt L.W."/>
            <person name="Bailey B.A."/>
        </authorList>
    </citation>
    <scope>NUCLEOTIDE SEQUENCE [LARGE SCALE GENOMIC DNA]</scope>
    <source>
        <strain evidence="3 4">CT2</strain>
    </source>
</reference>
<feature type="compositionally biased region" description="Pro residues" evidence="1">
    <location>
        <begin position="91"/>
        <end position="101"/>
    </location>
</feature>
<feature type="compositionally biased region" description="Low complexity" evidence="1">
    <location>
        <begin position="830"/>
        <end position="843"/>
    </location>
</feature>
<name>A0A5N5QGT9_9AGAM</name>
<feature type="region of interest" description="Disordered" evidence="1">
    <location>
        <begin position="678"/>
        <end position="719"/>
    </location>
</feature>
<dbReference type="AlphaFoldDB" id="A0A5N5QGT9"/>
<accession>A0A5N5QGT9</accession>
<dbReference type="OrthoDB" id="2840219at2759"/>
<dbReference type="InterPro" id="IPR045341">
    <property type="entry name" value="DUF6532"/>
</dbReference>